<dbReference type="InterPro" id="IPR013766">
    <property type="entry name" value="Thioredoxin_domain"/>
</dbReference>
<evidence type="ECO:0000313" key="8">
    <source>
        <dbReference type="EMBL" id="MDA3613221.1"/>
    </source>
</evidence>
<dbReference type="Pfam" id="PF00085">
    <property type="entry name" value="Thioredoxin"/>
    <property type="match status" value="1"/>
</dbReference>
<dbReference type="Pfam" id="PF00581">
    <property type="entry name" value="Rhodanese"/>
    <property type="match status" value="1"/>
</dbReference>
<keyword evidence="2" id="KW-0249">Electron transport</keyword>
<dbReference type="EMBL" id="JAQGEF010000001">
    <property type="protein sequence ID" value="MDA3613221.1"/>
    <property type="molecule type" value="Genomic_DNA"/>
</dbReference>
<dbReference type="PROSITE" id="PS00194">
    <property type="entry name" value="THIOREDOXIN_1"/>
    <property type="match status" value="1"/>
</dbReference>
<gene>
    <name evidence="8" type="ORF">O3P16_00250</name>
</gene>
<keyword evidence="4" id="KW-0676">Redox-active center</keyword>
<evidence type="ECO:0000313" key="9">
    <source>
        <dbReference type="Proteomes" id="UP001210231"/>
    </source>
</evidence>
<dbReference type="CDD" id="cd02947">
    <property type="entry name" value="TRX_family"/>
    <property type="match status" value="1"/>
</dbReference>
<dbReference type="InterPro" id="IPR036249">
    <property type="entry name" value="Thioredoxin-like_sf"/>
</dbReference>
<dbReference type="SUPFAM" id="SSF52833">
    <property type="entry name" value="Thioredoxin-like"/>
    <property type="match status" value="1"/>
</dbReference>
<accession>A0ABT4UEH6</accession>
<dbReference type="RefSeq" id="WP_407029555.1">
    <property type="nucleotide sequence ID" value="NZ_JAQGEF010000001.1"/>
</dbReference>
<organism evidence="8 9">
    <name type="scientific">Polluticaenibacter yanchengensis</name>
    <dbReference type="NCBI Taxonomy" id="3014562"/>
    <lineage>
        <taxon>Bacteria</taxon>
        <taxon>Pseudomonadati</taxon>
        <taxon>Bacteroidota</taxon>
        <taxon>Chitinophagia</taxon>
        <taxon>Chitinophagales</taxon>
        <taxon>Chitinophagaceae</taxon>
        <taxon>Polluticaenibacter</taxon>
    </lineage>
</organism>
<dbReference type="PROSITE" id="PS51352">
    <property type="entry name" value="THIOREDOXIN_2"/>
    <property type="match status" value="1"/>
</dbReference>
<comment type="caution">
    <text evidence="8">The sequence shown here is derived from an EMBL/GenBank/DDBJ whole genome shotgun (WGS) entry which is preliminary data.</text>
</comment>
<evidence type="ECO:0000256" key="1">
    <source>
        <dbReference type="ARBA" id="ARBA00022448"/>
    </source>
</evidence>
<evidence type="ECO:0000259" key="6">
    <source>
        <dbReference type="PROSITE" id="PS50206"/>
    </source>
</evidence>
<dbReference type="SUPFAM" id="SSF52821">
    <property type="entry name" value="Rhodanese/Cell cycle control phosphatase"/>
    <property type="match status" value="1"/>
</dbReference>
<evidence type="ECO:0000256" key="2">
    <source>
        <dbReference type="ARBA" id="ARBA00022982"/>
    </source>
</evidence>
<dbReference type="SMART" id="SM00450">
    <property type="entry name" value="RHOD"/>
    <property type="match status" value="1"/>
</dbReference>
<dbReference type="Proteomes" id="UP001210231">
    <property type="component" value="Unassembled WGS sequence"/>
</dbReference>
<dbReference type="PROSITE" id="PS50206">
    <property type="entry name" value="RHODANESE_3"/>
    <property type="match status" value="1"/>
</dbReference>
<sequence length="242" mass="27264">MLFKHFIIIFAFNLIGSNVLLANTDSTKINAITFHDKTAQKEAVIIDVRTAPEFEKSHLANALNYNWNNKETFKEQINALKKDADIYVYCLSGGRSSAAAEYMRKNGFTNVYELEGGLLKWLEQKLPVTESENNKSNNRYISIAAYNNIVNSSSKLVLVDFYADWCGPCKVMAPILASVSQKQSDLVQLLKVDADANTRLCETLGVYAIPDMRLYKNGKIVWQTAGTISQKKLQKLIKKHSK</sequence>
<name>A0ABT4UEH6_9BACT</name>
<feature type="chain" id="PRO_5046980224" evidence="5">
    <location>
        <begin position="23"/>
        <end position="242"/>
    </location>
</feature>
<evidence type="ECO:0000256" key="4">
    <source>
        <dbReference type="ARBA" id="ARBA00023284"/>
    </source>
</evidence>
<dbReference type="InterPro" id="IPR017937">
    <property type="entry name" value="Thioredoxin_CS"/>
</dbReference>
<reference evidence="8 9" key="1">
    <citation type="submission" date="2022-12" db="EMBL/GenBank/DDBJ databases">
        <title>Chitinophagaceae gen. sp. nov., a new member of the family Chitinophagaceae, isolated from soil in a chemical factory.</title>
        <authorList>
            <person name="Ke Z."/>
        </authorList>
    </citation>
    <scope>NUCLEOTIDE SEQUENCE [LARGE SCALE GENOMIC DNA]</scope>
    <source>
        <strain evidence="8 9">LY-5</strain>
    </source>
</reference>
<feature type="domain" description="Rhodanese" evidence="6">
    <location>
        <begin position="39"/>
        <end position="130"/>
    </location>
</feature>
<proteinExistence type="predicted"/>
<feature type="domain" description="Thioredoxin" evidence="7">
    <location>
        <begin position="120"/>
        <end position="242"/>
    </location>
</feature>
<keyword evidence="1" id="KW-0813">Transport</keyword>
<evidence type="ECO:0000259" key="7">
    <source>
        <dbReference type="PROSITE" id="PS51352"/>
    </source>
</evidence>
<dbReference type="PANTHER" id="PTHR45663">
    <property type="entry name" value="GEO12009P1"/>
    <property type="match status" value="1"/>
</dbReference>
<evidence type="ECO:0000256" key="3">
    <source>
        <dbReference type="ARBA" id="ARBA00023157"/>
    </source>
</evidence>
<dbReference type="Gene3D" id="3.40.30.10">
    <property type="entry name" value="Glutaredoxin"/>
    <property type="match status" value="1"/>
</dbReference>
<dbReference type="Gene3D" id="3.40.250.10">
    <property type="entry name" value="Rhodanese-like domain"/>
    <property type="match status" value="1"/>
</dbReference>
<protein>
    <submittedName>
        <fullName evidence="8">Thioredoxin domain-containing protein</fullName>
    </submittedName>
</protein>
<dbReference type="InterPro" id="IPR001763">
    <property type="entry name" value="Rhodanese-like_dom"/>
</dbReference>
<feature type="signal peptide" evidence="5">
    <location>
        <begin position="1"/>
        <end position="22"/>
    </location>
</feature>
<dbReference type="CDD" id="cd00158">
    <property type="entry name" value="RHOD"/>
    <property type="match status" value="1"/>
</dbReference>
<keyword evidence="9" id="KW-1185">Reference proteome</keyword>
<keyword evidence="3" id="KW-1015">Disulfide bond</keyword>
<dbReference type="PRINTS" id="PR00421">
    <property type="entry name" value="THIOREDOXIN"/>
</dbReference>
<evidence type="ECO:0000256" key="5">
    <source>
        <dbReference type="SAM" id="SignalP"/>
    </source>
</evidence>
<dbReference type="PANTHER" id="PTHR45663:SF11">
    <property type="entry name" value="GEO12009P1"/>
    <property type="match status" value="1"/>
</dbReference>
<dbReference type="InterPro" id="IPR036873">
    <property type="entry name" value="Rhodanese-like_dom_sf"/>
</dbReference>
<keyword evidence="5" id="KW-0732">Signal</keyword>